<organism evidence="1 2">
    <name type="scientific">Yersinia kristensenii</name>
    <dbReference type="NCBI Taxonomy" id="28152"/>
    <lineage>
        <taxon>Bacteria</taxon>
        <taxon>Pseudomonadati</taxon>
        <taxon>Pseudomonadota</taxon>
        <taxon>Gammaproteobacteria</taxon>
        <taxon>Enterobacterales</taxon>
        <taxon>Yersiniaceae</taxon>
        <taxon>Yersinia</taxon>
    </lineage>
</organism>
<gene>
    <name evidence="1" type="ORF">CBW52_22215</name>
</gene>
<accession>A0AB73PID2</accession>
<dbReference type="EMBL" id="NHOG01000038">
    <property type="protein sequence ID" value="OVZ75557.1"/>
    <property type="molecule type" value="Genomic_DNA"/>
</dbReference>
<protein>
    <submittedName>
        <fullName evidence="1">Uncharacterized protein</fullName>
    </submittedName>
</protein>
<dbReference type="Proteomes" id="UP000195840">
    <property type="component" value="Unassembled WGS sequence"/>
</dbReference>
<evidence type="ECO:0000313" key="2">
    <source>
        <dbReference type="Proteomes" id="UP000195840"/>
    </source>
</evidence>
<sequence length="63" mass="7134">MAHIIPVIFQIAGVLTAFGYSALPWASPLRGRCKQRSNLLPVDLFPNHRRVIDLKINRLIGMH</sequence>
<keyword evidence="2" id="KW-1185">Reference proteome</keyword>
<evidence type="ECO:0000313" key="1">
    <source>
        <dbReference type="EMBL" id="OVZ75557.1"/>
    </source>
</evidence>
<reference evidence="1 2" key="1">
    <citation type="submission" date="2017-05" db="EMBL/GenBank/DDBJ databases">
        <title>Whole genome sequencing of Yersinia kristensenii.</title>
        <authorList>
            <person name="Campioni F."/>
        </authorList>
    </citation>
    <scope>NUCLEOTIDE SEQUENCE [LARGE SCALE GENOMIC DNA]</scope>
    <source>
        <strain evidence="1 2">CFSAN060538</strain>
    </source>
</reference>
<proteinExistence type="predicted"/>
<comment type="caution">
    <text evidence="1">The sequence shown here is derived from an EMBL/GenBank/DDBJ whole genome shotgun (WGS) entry which is preliminary data.</text>
</comment>
<dbReference type="AlphaFoldDB" id="A0AB73PID2"/>
<name>A0AB73PID2_YERKR</name>